<dbReference type="InterPro" id="IPR003359">
    <property type="entry name" value="PSI_Ycf4_assembly"/>
</dbReference>
<accession>H9LS68</accession>
<geneLocation type="plastid" evidence="10"/>
<keyword evidence="9" id="KW-0793">Thylakoid</keyword>
<evidence type="ECO:0000256" key="2">
    <source>
        <dbReference type="ARBA" id="ARBA00004141"/>
    </source>
</evidence>
<evidence type="ECO:0000256" key="5">
    <source>
        <dbReference type="ARBA" id="ARBA00022531"/>
    </source>
</evidence>
<keyword evidence="6 9" id="KW-0812">Transmembrane</keyword>
<evidence type="ECO:0000256" key="7">
    <source>
        <dbReference type="ARBA" id="ARBA00022989"/>
    </source>
</evidence>
<organism evidence="10">
    <name type="scientific">Emiliania huxleyi</name>
    <name type="common">Coccolithophore</name>
    <name type="synonym">Pontosphaera huxleyi</name>
    <dbReference type="NCBI Taxonomy" id="2903"/>
    <lineage>
        <taxon>Eukaryota</taxon>
        <taxon>Haptista</taxon>
        <taxon>Haptophyta</taxon>
        <taxon>Prymnesiophyceae</taxon>
        <taxon>Isochrysidales</taxon>
        <taxon>Noelaerhabdaceae</taxon>
        <taxon>Emiliania</taxon>
    </lineage>
</organism>
<dbReference type="AlphaFoldDB" id="H9LS68"/>
<name>H9LS68_EMIHU</name>
<keyword evidence="5 9" id="KW-0602">Photosynthesis</keyword>
<evidence type="ECO:0000313" key="10">
    <source>
        <dbReference type="EMBL" id="AEI29519.1"/>
    </source>
</evidence>
<keyword evidence="7 9" id="KW-1133">Transmembrane helix</keyword>
<dbReference type="GO" id="GO:0009522">
    <property type="term" value="C:photosystem I"/>
    <property type="evidence" value="ECO:0007669"/>
    <property type="project" value="InterPro"/>
</dbReference>
<sequence length="174" mass="19523">MRTYISGSRRLSNIFWALTITLGGLGFFLNGCSSYFNTNLLIFSDASSIAFIPQGIILMFYGTVALILGLFLCLTIIWDVGFGYNDYNADQITVYRKGFPGKNRELNLTFPSEVVKSIKVRVTEGLNPRRQLFLCLKDSREIPLTGVDQPAALNKIENEAVTLAKYLNVFLETE</sequence>
<proteinExistence type="inferred from homology"/>
<protein>
    <recommendedName>
        <fullName evidence="4 9">Photosystem I assembly protein Ycf4</fullName>
    </recommendedName>
</protein>
<evidence type="ECO:0000256" key="9">
    <source>
        <dbReference type="HAMAP-Rule" id="MF_00437"/>
    </source>
</evidence>
<gene>
    <name evidence="9 10" type="primary">ycf4</name>
</gene>
<comment type="subcellular location">
    <subcellularLocation>
        <location evidence="9">Cellular thylakoid membrane</location>
        <topology evidence="9">Multi-pass membrane protein</topology>
    </subcellularLocation>
    <subcellularLocation>
        <location evidence="2">Membrane</location>
        <topology evidence="2">Multi-pass membrane protein</topology>
    </subcellularLocation>
</comment>
<comment type="function">
    <text evidence="1 9">Seems to be required for the assembly of the photosystem I complex.</text>
</comment>
<evidence type="ECO:0000256" key="1">
    <source>
        <dbReference type="ARBA" id="ARBA00002862"/>
    </source>
</evidence>
<dbReference type="GO" id="GO:0042651">
    <property type="term" value="C:thylakoid membrane"/>
    <property type="evidence" value="ECO:0007669"/>
    <property type="project" value="UniProtKB-UniRule"/>
</dbReference>
<feature type="transmembrane region" description="Helical" evidence="9">
    <location>
        <begin position="56"/>
        <end position="78"/>
    </location>
</feature>
<evidence type="ECO:0000256" key="6">
    <source>
        <dbReference type="ARBA" id="ARBA00022692"/>
    </source>
</evidence>
<feature type="transmembrane region" description="Helical" evidence="9">
    <location>
        <begin position="12"/>
        <end position="36"/>
    </location>
</feature>
<keyword evidence="10" id="KW-0934">Plastid</keyword>
<dbReference type="RefSeq" id="YP_277358.1">
    <property type="nucleotide sequence ID" value="NC_007288.1"/>
</dbReference>
<dbReference type="Pfam" id="PF02392">
    <property type="entry name" value="Ycf4"/>
    <property type="match status" value="1"/>
</dbReference>
<dbReference type="GO" id="GO:0015979">
    <property type="term" value="P:photosynthesis"/>
    <property type="evidence" value="ECO:0007669"/>
    <property type="project" value="UniProtKB-UniRule"/>
</dbReference>
<evidence type="ECO:0000256" key="8">
    <source>
        <dbReference type="ARBA" id="ARBA00023136"/>
    </source>
</evidence>
<evidence type="ECO:0000256" key="3">
    <source>
        <dbReference type="ARBA" id="ARBA00008198"/>
    </source>
</evidence>
<dbReference type="EMBL" id="JN022705">
    <property type="protein sequence ID" value="AEI29519.1"/>
    <property type="molecule type" value="Genomic_DNA"/>
</dbReference>
<comment type="similarity">
    <text evidence="3 9">Belongs to the Ycf4 family.</text>
</comment>
<dbReference type="GeneID" id="3562433"/>
<dbReference type="HAMAP" id="MF_00437">
    <property type="entry name" value="Ycf4"/>
    <property type="match status" value="1"/>
</dbReference>
<evidence type="ECO:0000256" key="4">
    <source>
        <dbReference type="ARBA" id="ARBA00015395"/>
    </source>
</evidence>
<reference evidence="10" key="1">
    <citation type="journal article" date="2012" name="J. Eukaryot. Microbiol.">
        <title>Twenty-Fold Difference in Evolutionary Rates between the Mitochondrial and Plastid Genomes of Species with Secondary Red Plastids.</title>
        <authorList>
            <person name="Smith D.R."/>
            <person name="Keeling P.J."/>
        </authorList>
    </citation>
    <scope>NUCLEOTIDE SEQUENCE</scope>
</reference>
<keyword evidence="8 9" id="KW-0472">Membrane</keyword>